<keyword evidence="5 6" id="KW-0472">Membrane</keyword>
<feature type="transmembrane region" description="Helical" evidence="6">
    <location>
        <begin position="97"/>
        <end position="119"/>
    </location>
</feature>
<comment type="caution">
    <text evidence="7">The sequence shown here is derived from an EMBL/GenBank/DDBJ whole genome shotgun (WGS) entry which is preliminary data.</text>
</comment>
<sequence length="163" mass="18673">MRFVQALKELKAKLRNEKILYNSFFIYLSTAFGSLIGFFFWKIATMRFNPVEIGYASSFISTIQLIVIFCDVGITFTMIRFINADNDENRKIINTGFTISTITGLLIPTTFIITAKYFIPVYNTITDNIFYSIVFVIASISLLLNLFLNSLFFAKSSAKYGFF</sequence>
<feature type="transmembrane region" description="Helical" evidence="6">
    <location>
        <begin position="131"/>
        <end position="154"/>
    </location>
</feature>
<evidence type="ECO:0000256" key="2">
    <source>
        <dbReference type="ARBA" id="ARBA00022475"/>
    </source>
</evidence>
<dbReference type="EMBL" id="BARW01028123">
    <property type="protein sequence ID" value="GAJ09480.1"/>
    <property type="molecule type" value="Genomic_DNA"/>
</dbReference>
<evidence type="ECO:0000256" key="3">
    <source>
        <dbReference type="ARBA" id="ARBA00022692"/>
    </source>
</evidence>
<evidence type="ECO:0000256" key="6">
    <source>
        <dbReference type="SAM" id="Phobius"/>
    </source>
</evidence>
<evidence type="ECO:0000256" key="4">
    <source>
        <dbReference type="ARBA" id="ARBA00022989"/>
    </source>
</evidence>
<keyword evidence="2" id="KW-1003">Cell membrane</keyword>
<feature type="non-terminal residue" evidence="7">
    <location>
        <position position="163"/>
    </location>
</feature>
<evidence type="ECO:0000256" key="5">
    <source>
        <dbReference type="ARBA" id="ARBA00023136"/>
    </source>
</evidence>
<dbReference type="InterPro" id="IPR050833">
    <property type="entry name" value="Poly_Biosynth_Transport"/>
</dbReference>
<accession>X1VM28</accession>
<keyword evidence="3 6" id="KW-0812">Transmembrane</keyword>
<feature type="transmembrane region" description="Helical" evidence="6">
    <location>
        <begin position="53"/>
        <end position="76"/>
    </location>
</feature>
<dbReference type="PANTHER" id="PTHR30250:SF11">
    <property type="entry name" value="O-ANTIGEN TRANSPORTER-RELATED"/>
    <property type="match status" value="1"/>
</dbReference>
<gene>
    <name evidence="7" type="ORF">S12H4_45477</name>
</gene>
<evidence type="ECO:0008006" key="8">
    <source>
        <dbReference type="Google" id="ProtNLM"/>
    </source>
</evidence>
<name>X1VM28_9ZZZZ</name>
<evidence type="ECO:0000256" key="1">
    <source>
        <dbReference type="ARBA" id="ARBA00004651"/>
    </source>
</evidence>
<evidence type="ECO:0000313" key="7">
    <source>
        <dbReference type="EMBL" id="GAJ09480.1"/>
    </source>
</evidence>
<reference evidence="7" key="1">
    <citation type="journal article" date="2014" name="Front. Microbiol.">
        <title>High frequency of phylogenetically diverse reductive dehalogenase-homologous genes in deep subseafloor sedimentary metagenomes.</title>
        <authorList>
            <person name="Kawai M."/>
            <person name="Futagami T."/>
            <person name="Toyoda A."/>
            <person name="Takaki Y."/>
            <person name="Nishi S."/>
            <person name="Hori S."/>
            <person name="Arai W."/>
            <person name="Tsubouchi T."/>
            <person name="Morono Y."/>
            <person name="Uchiyama I."/>
            <person name="Ito T."/>
            <person name="Fujiyama A."/>
            <person name="Inagaki F."/>
            <person name="Takami H."/>
        </authorList>
    </citation>
    <scope>NUCLEOTIDE SEQUENCE</scope>
    <source>
        <strain evidence="7">Expedition CK06-06</strain>
    </source>
</reference>
<protein>
    <recommendedName>
        <fullName evidence="8">Polysaccharide biosynthesis protein</fullName>
    </recommendedName>
</protein>
<proteinExistence type="predicted"/>
<dbReference type="GO" id="GO:0005886">
    <property type="term" value="C:plasma membrane"/>
    <property type="evidence" value="ECO:0007669"/>
    <property type="project" value="UniProtKB-SubCell"/>
</dbReference>
<feature type="transmembrane region" description="Helical" evidence="6">
    <location>
        <begin position="20"/>
        <end position="41"/>
    </location>
</feature>
<dbReference type="AlphaFoldDB" id="X1VM28"/>
<organism evidence="7">
    <name type="scientific">marine sediment metagenome</name>
    <dbReference type="NCBI Taxonomy" id="412755"/>
    <lineage>
        <taxon>unclassified sequences</taxon>
        <taxon>metagenomes</taxon>
        <taxon>ecological metagenomes</taxon>
    </lineage>
</organism>
<keyword evidence="4 6" id="KW-1133">Transmembrane helix</keyword>
<dbReference type="PANTHER" id="PTHR30250">
    <property type="entry name" value="PST FAMILY PREDICTED COLANIC ACID TRANSPORTER"/>
    <property type="match status" value="1"/>
</dbReference>
<comment type="subcellular location">
    <subcellularLocation>
        <location evidence="1">Cell membrane</location>
        <topology evidence="1">Multi-pass membrane protein</topology>
    </subcellularLocation>
</comment>